<evidence type="ECO:0000313" key="1">
    <source>
        <dbReference type="EMBL" id="KWD96440.1"/>
    </source>
</evidence>
<name>A0A124YVE3_9BURK</name>
<dbReference type="Proteomes" id="UP000062998">
    <property type="component" value="Unassembled WGS sequence"/>
</dbReference>
<dbReference type="EMBL" id="LPIX01000092">
    <property type="protein sequence ID" value="KWD96440.1"/>
    <property type="molecule type" value="Genomic_DNA"/>
</dbReference>
<comment type="caution">
    <text evidence="1">The sequence shown here is derived from an EMBL/GenBank/DDBJ whole genome shotgun (WGS) entry which is preliminary data.</text>
</comment>
<organism evidence="1 2">
    <name type="scientific">Burkholderia ubonensis</name>
    <dbReference type="NCBI Taxonomy" id="101571"/>
    <lineage>
        <taxon>Bacteria</taxon>
        <taxon>Pseudomonadati</taxon>
        <taxon>Pseudomonadota</taxon>
        <taxon>Betaproteobacteria</taxon>
        <taxon>Burkholderiales</taxon>
        <taxon>Burkholderiaceae</taxon>
        <taxon>Burkholderia</taxon>
        <taxon>Burkholderia cepacia complex</taxon>
    </lineage>
</organism>
<gene>
    <name evidence="1" type="ORF">WL73_23005</name>
</gene>
<protein>
    <submittedName>
        <fullName evidence="1">Uncharacterized protein</fullName>
    </submittedName>
</protein>
<reference evidence="1 2" key="1">
    <citation type="submission" date="2015-11" db="EMBL/GenBank/DDBJ databases">
        <title>Expanding the genomic diversity of Burkholderia species for the development of highly accurate diagnostics.</title>
        <authorList>
            <person name="Sahl J."/>
            <person name="Keim P."/>
            <person name="Wagner D."/>
        </authorList>
    </citation>
    <scope>NUCLEOTIDE SEQUENCE [LARGE SCALE GENOMIC DNA]</scope>
    <source>
        <strain evidence="1 2">MSMB2167WGS</strain>
    </source>
</reference>
<accession>A0A124YVE3</accession>
<proteinExistence type="predicted"/>
<dbReference type="OrthoDB" id="9035064at2"/>
<sequence>MEDLKLIEQICANMRDVFSRVLDMSNMASTAGTCLYASILLQQSLDRFGQCESVVRGGDGANDGGAQDAQFRWHGHYWVEGVTAGGTAFLADITGDQFGWPAVVVLPLAEARSRYQPGDDDVVGTAVEDEIDRMLKGAFADLTKLNT</sequence>
<evidence type="ECO:0000313" key="2">
    <source>
        <dbReference type="Proteomes" id="UP000062998"/>
    </source>
</evidence>
<dbReference type="AlphaFoldDB" id="A0A124YVE3"/>